<dbReference type="Proteomes" id="UP000316270">
    <property type="component" value="Chromosome 4"/>
</dbReference>
<accession>A0A517L3P6</accession>
<name>A0A517L3P6_9PEZI</name>
<feature type="compositionally biased region" description="Pro residues" evidence="1">
    <location>
        <begin position="522"/>
        <end position="534"/>
    </location>
</feature>
<dbReference type="PANTHER" id="PTHR33112">
    <property type="entry name" value="DOMAIN PROTEIN, PUTATIVE-RELATED"/>
    <property type="match status" value="1"/>
</dbReference>
<keyword evidence="4" id="KW-1185">Reference proteome</keyword>
<dbReference type="InterPro" id="IPR010730">
    <property type="entry name" value="HET"/>
</dbReference>
<dbReference type="OrthoDB" id="5135333at2759"/>
<protein>
    <recommendedName>
        <fullName evidence="2">Heterokaryon incompatibility domain-containing protein</fullName>
    </recommendedName>
</protein>
<gene>
    <name evidence="3" type="ORF">FKW77_007657</name>
</gene>
<evidence type="ECO:0000313" key="4">
    <source>
        <dbReference type="Proteomes" id="UP000316270"/>
    </source>
</evidence>
<dbReference type="Pfam" id="PF06985">
    <property type="entry name" value="HET"/>
    <property type="match status" value="1"/>
</dbReference>
<dbReference type="PANTHER" id="PTHR33112:SF12">
    <property type="entry name" value="HETEROKARYON INCOMPATIBILITY DOMAIN-CONTAINING PROTEIN"/>
    <property type="match status" value="1"/>
</dbReference>
<sequence>MEPGALVADSTQRSIPNTIIDAISVVRQLGECYLWVDSLCLLQDDKEELKECTSIMDLFYEMALLTIVAGSGDAWSGLPGVAPTPRGFKPTKRRIKPDLALVVTSPGLDVLLRRSVYSSRAWTMQEELLSRRLLVFINGQVYFRCPEGEISEERNWALSCVQSPTQMVSVYSQLLTDSEGAFDQFALITTYYTSRSLSYQNDILRAIYGMLHKLTIISGLHCFEGLLAPLDRSLLFSFHRSKRRNLRREGFPTYSWTSWTSMIYYHPHEGSYLDDYSIRKDSEGDEWQEDHDLVLRRWIIWHCVSDSGKMYRIDGSGRLRKNLHLKAEETRANTRRVFRDITILVSDIDFMSVRATKHPLLLFWTICVNVRLSRMTRPGVWESELDIQFAAIDDYNRECGSVQMSGSVAHDDSSVQVALICQRAGIIWGIVLKWNNDVAERCGIAKLSANITEVCLAPGPRWKAIVLVSSQEYGNGDRLDKAERLKSHNSQVIIGFLTSKILSSLELFPSPKPPAISSKSSHPPPTFHYPPSTPQAPSTTPKHLALQQNHKDSSQTYTAKN</sequence>
<reference evidence="3 4" key="1">
    <citation type="submission" date="2019-07" db="EMBL/GenBank/DDBJ databases">
        <title>Finished genome of Venturia effusa.</title>
        <authorList>
            <person name="Young C.A."/>
            <person name="Cox M.P."/>
            <person name="Ganley A.R.D."/>
            <person name="David W.J."/>
        </authorList>
    </citation>
    <scope>NUCLEOTIDE SEQUENCE [LARGE SCALE GENOMIC DNA]</scope>
    <source>
        <strain evidence="4">albino</strain>
    </source>
</reference>
<feature type="domain" description="Heterokaryon incompatibility" evidence="2">
    <location>
        <begin position="9"/>
        <end position="126"/>
    </location>
</feature>
<evidence type="ECO:0000313" key="3">
    <source>
        <dbReference type="EMBL" id="QDS70265.1"/>
    </source>
</evidence>
<evidence type="ECO:0000256" key="1">
    <source>
        <dbReference type="SAM" id="MobiDB-lite"/>
    </source>
</evidence>
<proteinExistence type="predicted"/>
<evidence type="ECO:0000259" key="2">
    <source>
        <dbReference type="Pfam" id="PF06985"/>
    </source>
</evidence>
<dbReference type="STRING" id="50376.A0A517L3P6"/>
<dbReference type="AlphaFoldDB" id="A0A517L3P6"/>
<organism evidence="3 4">
    <name type="scientific">Venturia effusa</name>
    <dbReference type="NCBI Taxonomy" id="50376"/>
    <lineage>
        <taxon>Eukaryota</taxon>
        <taxon>Fungi</taxon>
        <taxon>Dikarya</taxon>
        <taxon>Ascomycota</taxon>
        <taxon>Pezizomycotina</taxon>
        <taxon>Dothideomycetes</taxon>
        <taxon>Pleosporomycetidae</taxon>
        <taxon>Venturiales</taxon>
        <taxon>Venturiaceae</taxon>
        <taxon>Venturia</taxon>
    </lineage>
</organism>
<dbReference type="EMBL" id="CP042188">
    <property type="protein sequence ID" value="QDS70265.1"/>
    <property type="molecule type" value="Genomic_DNA"/>
</dbReference>
<feature type="region of interest" description="Disordered" evidence="1">
    <location>
        <begin position="513"/>
        <end position="561"/>
    </location>
</feature>